<dbReference type="SUPFAM" id="SSF143011">
    <property type="entry name" value="RelE-like"/>
    <property type="match status" value="1"/>
</dbReference>
<accession>A0A1S7LFN3</accession>
<evidence type="ECO:0000313" key="1">
    <source>
        <dbReference type="EMBL" id="CRH05223.1"/>
    </source>
</evidence>
<protein>
    <submittedName>
        <fullName evidence="1">Putative plasmid maintenance system killer protein</fullName>
    </submittedName>
</protein>
<proteinExistence type="predicted"/>
<sequence>MIKSFIHKGLEKYYRTGNKSGIQARHAKKLSRILLMLDSVGKIEELDLPGYRLHQLKGERQGVWSVVVQANWRVIFRVFNNNEFEIVNYEDYN</sequence>
<reference evidence="1" key="1">
    <citation type="submission" date="2015-04" db="EMBL/GenBank/DDBJ databases">
        <authorList>
            <person name="Syromyatnikov M.Y."/>
            <person name="Popov V.N."/>
        </authorList>
    </citation>
    <scope>NUCLEOTIDE SEQUENCE</scope>
    <source>
        <strain evidence="1">MO-1</strain>
    </source>
</reference>
<dbReference type="Pfam" id="PF05015">
    <property type="entry name" value="HigB-like_toxin"/>
    <property type="match status" value="1"/>
</dbReference>
<name>A0A1S7LFN3_MAGMO</name>
<organism evidence="1">
    <name type="scientific">Magnetococcus massalia (strain MO-1)</name>
    <dbReference type="NCBI Taxonomy" id="451514"/>
    <lineage>
        <taxon>Bacteria</taxon>
        <taxon>Pseudomonadati</taxon>
        <taxon>Pseudomonadota</taxon>
        <taxon>Magnetococcia</taxon>
        <taxon>Magnetococcales</taxon>
        <taxon>Magnetococcaceae</taxon>
        <taxon>Magnetococcus</taxon>
    </lineage>
</organism>
<gene>
    <name evidence="1" type="ORF">MAGMO_1025</name>
</gene>
<dbReference type="InterPro" id="IPR007711">
    <property type="entry name" value="HigB-1"/>
</dbReference>
<dbReference type="EMBL" id="LO017727">
    <property type="protein sequence ID" value="CRH05223.1"/>
    <property type="molecule type" value="Genomic_DNA"/>
</dbReference>
<dbReference type="PANTHER" id="PTHR40266">
    <property type="entry name" value="TOXIN HIGB-1"/>
    <property type="match status" value="1"/>
</dbReference>
<dbReference type="InterPro" id="IPR035093">
    <property type="entry name" value="RelE/ParE_toxin_dom_sf"/>
</dbReference>
<dbReference type="Gene3D" id="3.30.2310.20">
    <property type="entry name" value="RelE-like"/>
    <property type="match status" value="1"/>
</dbReference>
<dbReference type="PANTHER" id="PTHR40266:SF2">
    <property type="entry name" value="TOXIN HIGB-1"/>
    <property type="match status" value="1"/>
</dbReference>
<dbReference type="AlphaFoldDB" id="A0A1S7LFN3"/>